<reference evidence="1 2" key="1">
    <citation type="submission" date="2016-06" db="EMBL/GenBank/DDBJ databases">
        <title>Complete genome sequences of Bordetella bronchialis and Bordetella flabilis.</title>
        <authorList>
            <person name="LiPuma J.J."/>
            <person name="Spilker T."/>
        </authorList>
    </citation>
    <scope>NUCLEOTIDE SEQUENCE [LARGE SCALE GENOMIC DNA]</scope>
    <source>
        <strain evidence="1 2">AU17976</strain>
    </source>
</reference>
<organism evidence="1 2">
    <name type="scientific">Bordetella bronchialis</name>
    <dbReference type="NCBI Taxonomy" id="463025"/>
    <lineage>
        <taxon>Bacteria</taxon>
        <taxon>Pseudomonadati</taxon>
        <taxon>Pseudomonadota</taxon>
        <taxon>Betaproteobacteria</taxon>
        <taxon>Burkholderiales</taxon>
        <taxon>Alcaligenaceae</taxon>
        <taxon>Bordetella</taxon>
    </lineage>
</organism>
<dbReference type="EMBL" id="CP016171">
    <property type="protein sequence ID" value="ANN71528.1"/>
    <property type="molecule type" value="Genomic_DNA"/>
</dbReference>
<dbReference type="AlphaFoldDB" id="A0A193FW01"/>
<sequence length="74" mass="8173">MERRVKALEDAMIQVKQDLAVIRSNYATQANVEAVKSSVAEAKSAIIMWVVGAIFLAQVLPHLPEVLRAVGWLK</sequence>
<evidence type="ECO:0000313" key="1">
    <source>
        <dbReference type="EMBL" id="ANN71528.1"/>
    </source>
</evidence>
<evidence type="ECO:0000313" key="2">
    <source>
        <dbReference type="Proteomes" id="UP000092213"/>
    </source>
</evidence>
<dbReference type="Proteomes" id="UP000092213">
    <property type="component" value="Chromosome"/>
</dbReference>
<accession>A0A193FW01</accession>
<dbReference type="STRING" id="463025.BAU08_09435"/>
<protein>
    <submittedName>
        <fullName evidence="1">Uncharacterized protein</fullName>
    </submittedName>
</protein>
<proteinExistence type="predicted"/>
<gene>
    <name evidence="1" type="ORF">BAU08_09435</name>
</gene>
<name>A0A193FW01_9BORD</name>